<feature type="domain" description="C2H2-type" evidence="14">
    <location>
        <begin position="963"/>
        <end position="990"/>
    </location>
</feature>
<keyword evidence="16" id="KW-1185">Reference proteome</keyword>
<feature type="domain" description="C2H2-type" evidence="14">
    <location>
        <begin position="851"/>
        <end position="878"/>
    </location>
</feature>
<keyword evidence="9" id="KW-0238">DNA-binding</keyword>
<dbReference type="PANTHER" id="PTHR24393:SF151">
    <property type="entry name" value="C2H2-TYPE DOMAIN-CONTAINING PROTEIN"/>
    <property type="match status" value="1"/>
</dbReference>
<dbReference type="FunFam" id="3.30.160.60:FF:000072">
    <property type="entry name" value="zinc finger protein 143 isoform X1"/>
    <property type="match status" value="1"/>
</dbReference>
<reference evidence="15" key="2">
    <citation type="submission" date="2025-08" db="UniProtKB">
        <authorList>
            <consortium name="Ensembl"/>
        </authorList>
    </citation>
    <scope>IDENTIFICATION</scope>
</reference>
<dbReference type="FunFam" id="3.30.160.60:FF:000771">
    <property type="entry name" value="zinc finger protein 648"/>
    <property type="match status" value="1"/>
</dbReference>
<evidence type="ECO:0000256" key="4">
    <source>
        <dbReference type="ARBA" id="ARBA00022723"/>
    </source>
</evidence>
<protein>
    <recommendedName>
        <fullName evidence="14">C2H2-type domain-containing protein</fullName>
    </recommendedName>
</protein>
<evidence type="ECO:0000313" key="16">
    <source>
        <dbReference type="Proteomes" id="UP000265140"/>
    </source>
</evidence>
<dbReference type="GO" id="GO:0005634">
    <property type="term" value="C:nucleus"/>
    <property type="evidence" value="ECO:0007669"/>
    <property type="project" value="UniProtKB-SubCell"/>
</dbReference>
<dbReference type="CDD" id="cd11657">
    <property type="entry name" value="TIN2_N"/>
    <property type="match status" value="1"/>
</dbReference>
<comment type="subcellular location">
    <subcellularLocation>
        <location evidence="2">Nucleus</location>
    </subcellularLocation>
</comment>
<dbReference type="Pfam" id="PF14973">
    <property type="entry name" value="TINF2_N"/>
    <property type="match status" value="1"/>
</dbReference>
<feature type="domain" description="C2H2-type" evidence="14">
    <location>
        <begin position="823"/>
        <end position="850"/>
    </location>
</feature>
<dbReference type="Ensembl" id="ENSELUT00000095198.1">
    <property type="protein sequence ID" value="ENSELUP00000092666.1"/>
    <property type="gene ID" value="ENSELUG00000029254.2"/>
</dbReference>
<dbReference type="GO" id="GO:0008270">
    <property type="term" value="F:zinc ion binding"/>
    <property type="evidence" value="ECO:0007669"/>
    <property type="project" value="UniProtKB-KW"/>
</dbReference>
<feature type="compositionally biased region" description="Polar residues" evidence="13">
    <location>
        <begin position="596"/>
        <end position="616"/>
    </location>
</feature>
<feature type="domain" description="C2H2-type" evidence="14">
    <location>
        <begin position="343"/>
        <end position="370"/>
    </location>
</feature>
<keyword evidence="7" id="KW-0862">Zinc</keyword>
<dbReference type="FunFam" id="3.30.160.60:FF:000744">
    <property type="entry name" value="zinc finger E-box-binding homeobox 1"/>
    <property type="match status" value="1"/>
</dbReference>
<feature type="domain" description="C2H2-type" evidence="14">
    <location>
        <begin position="907"/>
        <end position="935"/>
    </location>
</feature>
<evidence type="ECO:0000256" key="12">
    <source>
        <dbReference type="PROSITE-ProRule" id="PRU00042"/>
    </source>
</evidence>
<dbReference type="PANTHER" id="PTHR24393">
    <property type="entry name" value="ZINC FINGER PROTEIN"/>
    <property type="match status" value="1"/>
</dbReference>
<dbReference type="SUPFAM" id="SSF57667">
    <property type="entry name" value="beta-beta-alpha zinc fingers"/>
    <property type="match status" value="11"/>
</dbReference>
<evidence type="ECO:0000256" key="2">
    <source>
        <dbReference type="ARBA" id="ARBA00004123"/>
    </source>
</evidence>
<feature type="domain" description="C2H2-type" evidence="14">
    <location>
        <begin position="472"/>
        <end position="491"/>
    </location>
</feature>
<evidence type="ECO:0000256" key="11">
    <source>
        <dbReference type="ARBA" id="ARBA00023242"/>
    </source>
</evidence>
<dbReference type="Pfam" id="PF00096">
    <property type="entry name" value="zf-C2H2"/>
    <property type="match status" value="12"/>
</dbReference>
<keyword evidence="11" id="KW-0539">Nucleus</keyword>
<dbReference type="FunFam" id="3.30.160.60:FF:002343">
    <property type="entry name" value="Zinc finger protein 33A"/>
    <property type="match status" value="1"/>
</dbReference>
<feature type="domain" description="C2H2-type" evidence="14">
    <location>
        <begin position="371"/>
        <end position="399"/>
    </location>
</feature>
<reference evidence="15 16" key="1">
    <citation type="submission" date="2020-02" db="EMBL/GenBank/DDBJ databases">
        <title>Esox lucius (northern pike) genome, fEsoLuc1, primary haplotype.</title>
        <authorList>
            <person name="Myers G."/>
            <person name="Karagic N."/>
            <person name="Meyer A."/>
            <person name="Pippel M."/>
            <person name="Reichard M."/>
            <person name="Winkler S."/>
            <person name="Tracey A."/>
            <person name="Sims Y."/>
            <person name="Howe K."/>
            <person name="Rhie A."/>
            <person name="Formenti G."/>
            <person name="Durbin R."/>
            <person name="Fedrigo O."/>
            <person name="Jarvis E.D."/>
        </authorList>
    </citation>
    <scope>NUCLEOTIDE SEQUENCE [LARGE SCALE GENOMIC DNA]</scope>
</reference>
<feature type="domain" description="C2H2-type" evidence="14">
    <location>
        <begin position="935"/>
        <end position="962"/>
    </location>
</feature>
<dbReference type="SMART" id="SM00355">
    <property type="entry name" value="ZnF_C2H2"/>
    <property type="match status" value="20"/>
</dbReference>
<feature type="domain" description="C2H2-type" evidence="14">
    <location>
        <begin position="536"/>
        <end position="563"/>
    </location>
</feature>
<evidence type="ECO:0000256" key="6">
    <source>
        <dbReference type="ARBA" id="ARBA00022771"/>
    </source>
</evidence>
<evidence type="ECO:0000256" key="7">
    <source>
        <dbReference type="ARBA" id="ARBA00022833"/>
    </source>
</evidence>
<feature type="domain" description="C2H2-type" evidence="14">
    <location>
        <begin position="564"/>
        <end position="590"/>
    </location>
</feature>
<evidence type="ECO:0000256" key="5">
    <source>
        <dbReference type="ARBA" id="ARBA00022737"/>
    </source>
</evidence>
<name>A0AAY5KVF6_ESOLU</name>
<dbReference type="FunFam" id="3.30.160.60:FF:000097">
    <property type="entry name" value="Zinc finger protein"/>
    <property type="match status" value="1"/>
</dbReference>
<dbReference type="Gene3D" id="3.30.160.60">
    <property type="entry name" value="Classic Zinc Finger"/>
    <property type="match status" value="18"/>
</dbReference>
<dbReference type="FunFam" id="3.30.160.60:FF:000100">
    <property type="entry name" value="Zinc finger 45-like"/>
    <property type="match status" value="2"/>
</dbReference>
<feature type="domain" description="C2H2-type" evidence="14">
    <location>
        <begin position="743"/>
        <end position="766"/>
    </location>
</feature>
<comment type="function">
    <text evidence="1">May be involved in transcriptional regulation.</text>
</comment>
<feature type="domain" description="C2H2-type" evidence="14">
    <location>
        <begin position="653"/>
        <end position="673"/>
    </location>
</feature>
<feature type="region of interest" description="Disordered" evidence="13">
    <location>
        <begin position="596"/>
        <end position="619"/>
    </location>
</feature>
<evidence type="ECO:0000256" key="9">
    <source>
        <dbReference type="ARBA" id="ARBA00023125"/>
    </source>
</evidence>
<dbReference type="InterPro" id="IPR013087">
    <property type="entry name" value="Znf_C2H2_type"/>
</dbReference>
<evidence type="ECO:0000256" key="3">
    <source>
        <dbReference type="ARBA" id="ARBA00006991"/>
    </source>
</evidence>
<keyword evidence="5" id="KW-0677">Repeat</keyword>
<feature type="domain" description="C2H2-type" evidence="14">
    <location>
        <begin position="1048"/>
        <end position="1071"/>
    </location>
</feature>
<dbReference type="GeneTree" id="ENSGT01150000286918"/>
<accession>A0AAY5KVF6</accession>
<dbReference type="GO" id="GO:0000978">
    <property type="term" value="F:RNA polymerase II cis-regulatory region sequence-specific DNA binding"/>
    <property type="evidence" value="ECO:0007669"/>
    <property type="project" value="TreeGrafter"/>
</dbReference>
<evidence type="ECO:0000256" key="10">
    <source>
        <dbReference type="ARBA" id="ARBA00023163"/>
    </source>
</evidence>
<dbReference type="Proteomes" id="UP000265140">
    <property type="component" value="Chromosome 23"/>
</dbReference>
<dbReference type="PROSITE" id="PS00028">
    <property type="entry name" value="ZINC_FINGER_C2H2_1"/>
    <property type="match status" value="17"/>
</dbReference>
<dbReference type="PROSITE" id="PS50157">
    <property type="entry name" value="ZINC_FINGER_C2H2_2"/>
    <property type="match status" value="19"/>
</dbReference>
<comment type="similarity">
    <text evidence="3">Belongs to the krueppel C2H2-type zinc-finger protein family.</text>
</comment>
<evidence type="ECO:0000259" key="14">
    <source>
        <dbReference type="PROSITE" id="PS50157"/>
    </source>
</evidence>
<evidence type="ECO:0000256" key="8">
    <source>
        <dbReference type="ARBA" id="ARBA00023015"/>
    </source>
</evidence>
<dbReference type="AlphaFoldDB" id="A0AAY5KVF6"/>
<feature type="domain" description="C2H2-type" evidence="14">
    <location>
        <begin position="879"/>
        <end position="906"/>
    </location>
</feature>
<evidence type="ECO:0000256" key="13">
    <source>
        <dbReference type="SAM" id="MobiDB-lite"/>
    </source>
</evidence>
<keyword evidence="10" id="KW-0804">Transcription</keyword>
<sequence>MLYENPYENGAPLLLPSLRLFIPPLRLVSAAMWQVVQQGQVQDYGMLEEFVTTVTEIVPELLSCSQRAKLILGFRARLVIELCRTEQTSNVQNIQQHLDKIRSLASTADSGPSNADVGLCESKFVELVESLLKDPSEREHFYQDVFPVEFSPRYDIAIQMLMLDFLTRLEKLLPIPDLEQTASLLNAVPSALEQCVQSVPDPRQLRTLLQYHRKLGHVESVGGAASSIGDCILSSLSLPPHVQVVTGPNTESATQSEEMDLDGMKPRESEMESAFGEIENEAVSSLNSLEPSHSKTLKQSKISSTVLNPRKISPYRGAVKQPVSSKVLSSQKKSCKRQGPFSKTCEVCGKSFTRVAAMRRHQLTHTGDLKFKCLSCEKCFRDSHDLKRHQRRVCERELQIWDNGKYAEIQPPSTCESPVASPINIPPPPGPSQQGSLDTITSNNTCSVCGRFFARTSSLVRHMSSHSKERPFKCVNCDKRFKYSYDLKKHQNELCKKMTQVDLSQDGGQNVSELNRCPQPEVFLGTAENETQVDSRTCHVCGKILTFASQMERHLKSHSRARPYNCATCERSFKYKDSLKKHQEILGHEGILENTESCSSPPTTVGNFPEASTTDGDTGDAPKTHTCTVCGKVLDCAGHLATHMRSHSEERPYQCLHCDQRFKYMQSLNQHQKYICKMNRVKSSQMEARRRQESDHPVAAEANAPQTSTIELDTCNLKQHRESVDKDEKLKLVLKCEARKVVFKCGDCGKDFKCSSSLRTHKRIHSPFYCSDCGRVLPNSIAFERHKLVQHKEIQCTMCEKTFTLLGRLRDHYLHQHKFTGPYPCSQCERTFTQLSYLVVHERVHSGEYPYQCSVCQANFNSSNSLTIHSRKHTGEKPFLCWQCGKSFRAAGELSVHMGTHSEERLFSCSQCDMSYRTKLQLNSHIEQVHEEVRYPCTICGKQFYKSVSLKRHKLTHTGERPWPCSYCTKTFITANERRLHERYHTGERPYKCQDCGKSFIQSGYLKSHRSLHTGEKPFACSICDKRFRLSYHRVKHERTHTKQNKLHVCGECGLAFAQRKCLTEHRSTHS</sequence>
<organism evidence="15 16">
    <name type="scientific">Esox lucius</name>
    <name type="common">Northern pike</name>
    <dbReference type="NCBI Taxonomy" id="8010"/>
    <lineage>
        <taxon>Eukaryota</taxon>
        <taxon>Metazoa</taxon>
        <taxon>Chordata</taxon>
        <taxon>Craniata</taxon>
        <taxon>Vertebrata</taxon>
        <taxon>Euteleostomi</taxon>
        <taxon>Actinopterygii</taxon>
        <taxon>Neopterygii</taxon>
        <taxon>Teleostei</taxon>
        <taxon>Protacanthopterygii</taxon>
        <taxon>Esociformes</taxon>
        <taxon>Esocidae</taxon>
        <taxon>Esox</taxon>
    </lineage>
</organism>
<feature type="domain" description="C2H2-type" evidence="14">
    <location>
        <begin position="1019"/>
        <end position="1046"/>
    </location>
</feature>
<keyword evidence="6 12" id="KW-0863">Zinc-finger</keyword>
<evidence type="ECO:0000256" key="1">
    <source>
        <dbReference type="ARBA" id="ARBA00003767"/>
    </source>
</evidence>
<keyword evidence="8" id="KW-0805">Transcription regulation</keyword>
<feature type="domain" description="C2H2-type" evidence="14">
    <location>
        <begin position="794"/>
        <end position="822"/>
    </location>
</feature>
<dbReference type="GO" id="GO:0001228">
    <property type="term" value="F:DNA-binding transcription activator activity, RNA polymerase II-specific"/>
    <property type="evidence" value="ECO:0007669"/>
    <property type="project" value="TreeGrafter"/>
</dbReference>
<proteinExistence type="inferred from homology"/>
<reference evidence="15" key="3">
    <citation type="submission" date="2025-09" db="UniProtKB">
        <authorList>
            <consortium name="Ensembl"/>
        </authorList>
    </citation>
    <scope>IDENTIFICATION</scope>
</reference>
<feature type="domain" description="C2H2-type" evidence="14">
    <location>
        <begin position="625"/>
        <end position="652"/>
    </location>
</feature>
<feature type="domain" description="C2H2-type" evidence="14">
    <location>
        <begin position="991"/>
        <end position="1018"/>
    </location>
</feature>
<evidence type="ECO:0000313" key="15">
    <source>
        <dbReference type="Ensembl" id="ENSELUP00000092666.1"/>
    </source>
</evidence>
<dbReference type="InterPro" id="IPR029400">
    <property type="entry name" value="TINF2_N"/>
</dbReference>
<dbReference type="FunFam" id="3.30.160.60:FF:000030">
    <property type="entry name" value="Zinc finger protein 628"/>
    <property type="match status" value="1"/>
</dbReference>
<dbReference type="FunFam" id="3.30.160.60:FF:000446">
    <property type="entry name" value="Zinc finger protein"/>
    <property type="match status" value="3"/>
</dbReference>
<feature type="domain" description="C2H2-type" evidence="14">
    <location>
        <begin position="444"/>
        <end position="471"/>
    </location>
</feature>
<keyword evidence="4" id="KW-0479">Metal-binding</keyword>
<dbReference type="InterPro" id="IPR036236">
    <property type="entry name" value="Znf_C2H2_sf"/>
</dbReference>